<gene>
    <name evidence="8" type="ORF">BDV40DRAFT_273749</name>
</gene>
<dbReference type="AlphaFoldDB" id="A0A5N6UKS2"/>
<feature type="binding site" evidence="5">
    <location>
        <position position="349"/>
    </location>
    <ligand>
        <name>substrate</name>
    </ligand>
</feature>
<dbReference type="InterPro" id="IPR050703">
    <property type="entry name" value="Flavin_MAO"/>
</dbReference>
<dbReference type="Gene3D" id="3.50.50.60">
    <property type="entry name" value="FAD/NAD(P)-binding domain"/>
    <property type="match status" value="1"/>
</dbReference>
<dbReference type="PANTHER" id="PTHR43563">
    <property type="entry name" value="AMINE OXIDASE"/>
    <property type="match status" value="1"/>
</dbReference>
<evidence type="ECO:0000313" key="8">
    <source>
        <dbReference type="EMBL" id="KAE8159235.1"/>
    </source>
</evidence>
<dbReference type="Pfam" id="PF01593">
    <property type="entry name" value="Amino_oxidase"/>
    <property type="match status" value="1"/>
</dbReference>
<dbReference type="Gene3D" id="1.10.405.10">
    <property type="entry name" value="Guanine Nucleotide Dissociation Inhibitor, domain 1"/>
    <property type="match status" value="1"/>
</dbReference>
<proteinExistence type="inferred from homology"/>
<dbReference type="EC" id="1.4.3.-" evidence="6"/>
<evidence type="ECO:0000256" key="1">
    <source>
        <dbReference type="ARBA" id="ARBA00001974"/>
    </source>
</evidence>
<evidence type="ECO:0000256" key="6">
    <source>
        <dbReference type="RuleBase" id="RU362067"/>
    </source>
</evidence>
<dbReference type="InterPro" id="IPR002937">
    <property type="entry name" value="Amino_oxidase"/>
</dbReference>
<name>A0A5N6UKS2_ASPTM</name>
<dbReference type="GO" id="GO:0097621">
    <property type="term" value="F:monoamine oxidase activity"/>
    <property type="evidence" value="ECO:0007669"/>
    <property type="project" value="UniProtKB-EC"/>
</dbReference>
<evidence type="ECO:0000256" key="4">
    <source>
        <dbReference type="ARBA" id="ARBA00048448"/>
    </source>
</evidence>
<comment type="similarity">
    <text evidence="2 6">Belongs to the flavin monoamine oxidase family.</text>
</comment>
<evidence type="ECO:0000313" key="9">
    <source>
        <dbReference type="Proteomes" id="UP000326950"/>
    </source>
</evidence>
<evidence type="ECO:0000256" key="2">
    <source>
        <dbReference type="ARBA" id="ARBA00005995"/>
    </source>
</evidence>
<keyword evidence="6" id="KW-0285">Flavoprotein</keyword>
<keyword evidence="6" id="KW-0274">FAD</keyword>
<dbReference type="OrthoDB" id="5046242at2759"/>
<keyword evidence="3 6" id="KW-0560">Oxidoreductase</keyword>
<organism evidence="8 9">
    <name type="scientific">Aspergillus tamarii</name>
    <dbReference type="NCBI Taxonomy" id="41984"/>
    <lineage>
        <taxon>Eukaryota</taxon>
        <taxon>Fungi</taxon>
        <taxon>Dikarya</taxon>
        <taxon>Ascomycota</taxon>
        <taxon>Pezizomycotina</taxon>
        <taxon>Eurotiomycetes</taxon>
        <taxon>Eurotiomycetidae</taxon>
        <taxon>Eurotiales</taxon>
        <taxon>Aspergillaceae</taxon>
        <taxon>Aspergillus</taxon>
        <taxon>Aspergillus subgen. Circumdati</taxon>
    </lineage>
</organism>
<dbReference type="Proteomes" id="UP000326950">
    <property type="component" value="Unassembled WGS sequence"/>
</dbReference>
<feature type="domain" description="Amine oxidase" evidence="7">
    <location>
        <begin position="15"/>
        <end position="460"/>
    </location>
</feature>
<evidence type="ECO:0000256" key="3">
    <source>
        <dbReference type="ARBA" id="ARBA00023002"/>
    </source>
</evidence>
<feature type="binding site" evidence="5">
    <location>
        <position position="16"/>
    </location>
    <ligand>
        <name>FAD</name>
        <dbReference type="ChEBI" id="CHEBI:57692"/>
    </ligand>
</feature>
<keyword evidence="9" id="KW-1185">Reference proteome</keyword>
<sequence>MTTSEVQVIVIGAGLSGLRAAKELHDAGLSYVVIEAMERVGGKTLSMPTKDDGKARVDLGAAWINDTTQTEMHSMAEAFGLGLEEQRTKGISVYQDSLGQLSSGPYGMESDLTPDQAREMENVMAKLMKFIEGCNPEDPRQGADAAKLDSMTVMELAEDVFGGSEVAHLFLATMTGSFFGADPDAMSALQLVDYIKNATGLTNILSETKDGTQYLHIKQGCQAFATNLAAQLNQGSIKLSSPAKLISQSDQGCVVETCDGTIYRGAKVILSIPTPLYHSVTFQPDLPHAKAVLRESAKYGYYAKTVLVFPFPWWREIGLSGSLHSEEGPIRFARDTSAPEEGQYSITCFHVAGTGRAWSELPADERQKTVLEHYRTLFSGAAKDVPEPIQVLEKEWSKDPFALGVGTPVMMPGIMTGDAYRALRDPFGHIHFVGTETAIAWKGFMEGAVRAGSRGAREVIWAIKST</sequence>
<feature type="binding site" evidence="5">
    <location>
        <begin position="35"/>
        <end position="36"/>
    </location>
    <ligand>
        <name>FAD</name>
        <dbReference type="ChEBI" id="CHEBI:57692"/>
    </ligand>
</feature>
<dbReference type="Gene3D" id="3.90.660.10">
    <property type="match status" value="1"/>
</dbReference>
<dbReference type="InterPro" id="IPR001613">
    <property type="entry name" value="Flavin_amine_oxidase"/>
</dbReference>
<comment type="catalytic activity">
    <reaction evidence="4">
        <text>a secondary aliphatic amine + O2 + H2O = a primary amine + an aldehyde + H2O2</text>
        <dbReference type="Rhea" id="RHEA:26414"/>
        <dbReference type="ChEBI" id="CHEBI:15377"/>
        <dbReference type="ChEBI" id="CHEBI:15379"/>
        <dbReference type="ChEBI" id="CHEBI:16240"/>
        <dbReference type="ChEBI" id="CHEBI:17478"/>
        <dbReference type="ChEBI" id="CHEBI:58855"/>
        <dbReference type="ChEBI" id="CHEBI:65296"/>
        <dbReference type="EC" id="1.4.3.4"/>
    </reaction>
</comment>
<dbReference type="SUPFAM" id="SSF54373">
    <property type="entry name" value="FAD-linked reductases, C-terminal domain"/>
    <property type="match status" value="1"/>
</dbReference>
<accession>A0A5N6UKS2</accession>
<evidence type="ECO:0000256" key="5">
    <source>
        <dbReference type="PIRSR" id="PIRSR601613-1"/>
    </source>
</evidence>
<reference evidence="8 9" key="1">
    <citation type="submission" date="2019-04" db="EMBL/GenBank/DDBJ databases">
        <title>Friends and foes A comparative genomics study of 23 Aspergillus species from section Flavi.</title>
        <authorList>
            <consortium name="DOE Joint Genome Institute"/>
            <person name="Kjaerbolling I."/>
            <person name="Vesth T."/>
            <person name="Frisvad J.C."/>
            <person name="Nybo J.L."/>
            <person name="Theobald S."/>
            <person name="Kildgaard S."/>
            <person name="Isbrandt T."/>
            <person name="Kuo A."/>
            <person name="Sato A."/>
            <person name="Lyhne E.K."/>
            <person name="Kogle M.E."/>
            <person name="Wiebenga A."/>
            <person name="Kun R.S."/>
            <person name="Lubbers R.J."/>
            <person name="Makela M.R."/>
            <person name="Barry K."/>
            <person name="Chovatia M."/>
            <person name="Clum A."/>
            <person name="Daum C."/>
            <person name="Haridas S."/>
            <person name="He G."/>
            <person name="LaButti K."/>
            <person name="Lipzen A."/>
            <person name="Mondo S."/>
            <person name="Riley R."/>
            <person name="Salamov A."/>
            <person name="Simmons B.A."/>
            <person name="Magnuson J.K."/>
            <person name="Henrissat B."/>
            <person name="Mortensen U.H."/>
            <person name="Larsen T.O."/>
            <person name="Devries R.P."/>
            <person name="Grigoriev I.V."/>
            <person name="Machida M."/>
            <person name="Baker S.E."/>
            <person name="Andersen M.R."/>
        </authorList>
    </citation>
    <scope>NUCLEOTIDE SEQUENCE [LARGE SCALE GENOMIC DNA]</scope>
    <source>
        <strain evidence="8 9">CBS 117626</strain>
    </source>
</reference>
<dbReference type="PANTHER" id="PTHR43563:SF14">
    <property type="entry name" value="AMINE OXIDASE"/>
    <property type="match status" value="1"/>
</dbReference>
<protein>
    <recommendedName>
        <fullName evidence="6">Amine oxidase</fullName>
        <ecNumber evidence="6">1.4.3.-</ecNumber>
    </recommendedName>
</protein>
<dbReference type="SUPFAM" id="SSF51905">
    <property type="entry name" value="FAD/NAD(P)-binding domain"/>
    <property type="match status" value="1"/>
</dbReference>
<dbReference type="InterPro" id="IPR036188">
    <property type="entry name" value="FAD/NAD-bd_sf"/>
</dbReference>
<comment type="cofactor">
    <cofactor evidence="1 6">
        <name>FAD</name>
        <dbReference type="ChEBI" id="CHEBI:57692"/>
    </cofactor>
</comment>
<feature type="binding site" evidence="5">
    <location>
        <position position="436"/>
    </location>
    <ligand>
        <name>FAD</name>
        <dbReference type="ChEBI" id="CHEBI:57692"/>
    </ligand>
</feature>
<dbReference type="PRINTS" id="PR00757">
    <property type="entry name" value="AMINEOXDASEF"/>
</dbReference>
<dbReference type="EMBL" id="ML738678">
    <property type="protein sequence ID" value="KAE8159235.1"/>
    <property type="molecule type" value="Genomic_DNA"/>
</dbReference>
<evidence type="ECO:0000259" key="7">
    <source>
        <dbReference type="Pfam" id="PF01593"/>
    </source>
</evidence>